<evidence type="ECO:0000256" key="1">
    <source>
        <dbReference type="ARBA" id="ARBA00022737"/>
    </source>
</evidence>
<dbReference type="EMBL" id="CP000806">
    <property type="protein sequence ID" value="ACB50810.1"/>
    <property type="molecule type" value="Genomic_DNA"/>
</dbReference>
<protein>
    <submittedName>
        <fullName evidence="4">Uncharacterized protein</fullName>
    </submittedName>
</protein>
<organism evidence="4 5">
    <name type="scientific">Crocosphaera subtropica (strain ATCC 51142 / BH68)</name>
    <name type="common">Cyanothece sp. (strain ATCC 51142)</name>
    <dbReference type="NCBI Taxonomy" id="43989"/>
    <lineage>
        <taxon>Bacteria</taxon>
        <taxon>Bacillati</taxon>
        <taxon>Cyanobacteriota</taxon>
        <taxon>Cyanophyceae</taxon>
        <taxon>Oscillatoriophycideae</taxon>
        <taxon>Chroococcales</taxon>
        <taxon>Aphanothecaceae</taxon>
        <taxon>Crocosphaera</taxon>
        <taxon>Crocosphaera subtropica</taxon>
    </lineage>
</organism>
<dbReference type="PANTHER" id="PTHR24188:SF29">
    <property type="entry name" value="GH09064P"/>
    <property type="match status" value="1"/>
</dbReference>
<dbReference type="PANTHER" id="PTHR24188">
    <property type="entry name" value="ANKYRIN REPEAT PROTEIN"/>
    <property type="match status" value="1"/>
</dbReference>
<dbReference type="InterPro" id="IPR002110">
    <property type="entry name" value="Ankyrin_rpt"/>
</dbReference>
<feature type="repeat" description="ANK" evidence="3">
    <location>
        <begin position="319"/>
        <end position="351"/>
    </location>
</feature>
<dbReference type="AlphaFoldDB" id="B1WX66"/>
<dbReference type="Gene3D" id="1.25.40.20">
    <property type="entry name" value="Ankyrin repeat-containing domain"/>
    <property type="match status" value="3"/>
</dbReference>
<dbReference type="PROSITE" id="PS50088">
    <property type="entry name" value="ANK_REPEAT"/>
    <property type="match status" value="5"/>
</dbReference>
<gene>
    <name evidence="4" type="ordered locus">cce_1460</name>
</gene>
<evidence type="ECO:0000256" key="2">
    <source>
        <dbReference type="ARBA" id="ARBA00023043"/>
    </source>
</evidence>
<evidence type="ECO:0000256" key="3">
    <source>
        <dbReference type="PROSITE-ProRule" id="PRU00023"/>
    </source>
</evidence>
<name>B1WX66_CROS5</name>
<feature type="repeat" description="ANK" evidence="3">
    <location>
        <begin position="120"/>
        <end position="152"/>
    </location>
</feature>
<feature type="repeat" description="ANK" evidence="3">
    <location>
        <begin position="235"/>
        <end position="267"/>
    </location>
</feature>
<dbReference type="STRING" id="43989.cce_1460"/>
<dbReference type="PRINTS" id="PR01415">
    <property type="entry name" value="ANKYRIN"/>
</dbReference>
<evidence type="ECO:0000313" key="4">
    <source>
        <dbReference type="EMBL" id="ACB50810.1"/>
    </source>
</evidence>
<keyword evidence="5" id="KW-1185">Reference proteome</keyword>
<keyword evidence="2 3" id="KW-0040">ANK repeat</keyword>
<sequence>MGNAHLTNFKLIMYPSKKQQFSQFSLLCQAIDENNIDQVKFFIKKGIDLEQKEQSIFTPLMIAVERGNLEIVRILLQAGALVNQESQWLLERSKYKEKTEILLELVKTGIDINQKLIDSEGETILMKAVCDGNMPLVKALIENGANVNIVSDNGYYALVHAAEQGYQDIFDYLLRYTVSELREEAEQALRKGIIYRQRLNDKLTENFTEVAALNDLQGVINAINNKVNINAFDSEGCTALYLAAGNHHPSIVHILLKVGANIELGREDDGETPLINSASDTYLIYPRRSYSIDTIQVKQLEVIKTLLKAGANVNAKTIEGWNALEAAANANNVEIVKILLSAGANVNTRDEWGDTVLSRAMRTGNTEIIQLLIKAGAKN</sequence>
<dbReference type="HOGENOM" id="CLU_818719_0_0_3"/>
<dbReference type="SMART" id="SM00248">
    <property type="entry name" value="ANK"/>
    <property type="match status" value="8"/>
</dbReference>
<reference evidence="4 5" key="1">
    <citation type="journal article" date="2008" name="Proc. Natl. Acad. Sci. U.S.A.">
        <title>The genome of Cyanothece 51142, a unicellular diazotrophic cyanobacterium important in the marine nitrogen cycle.</title>
        <authorList>
            <person name="Welsh E.A."/>
            <person name="Liberton M."/>
            <person name="Stoeckel J."/>
            <person name="Loh T."/>
            <person name="Elvitigala T."/>
            <person name="Wang C."/>
            <person name="Wollam A."/>
            <person name="Fulton R.S."/>
            <person name="Clifton S.W."/>
            <person name="Jacobs J.M."/>
            <person name="Aurora R."/>
            <person name="Ghosh B.K."/>
            <person name="Sherman L.A."/>
            <person name="Smith R.D."/>
            <person name="Wilson R.K."/>
            <person name="Pakrasi H.B."/>
        </authorList>
    </citation>
    <scope>NUCLEOTIDE SEQUENCE [LARGE SCALE GENOMIC DNA]</scope>
    <source>
        <strain evidence="5">ATCC 51142 / BH68</strain>
    </source>
</reference>
<dbReference type="Pfam" id="PF12796">
    <property type="entry name" value="Ank_2"/>
    <property type="match status" value="4"/>
</dbReference>
<proteinExistence type="predicted"/>
<dbReference type="PROSITE" id="PS50297">
    <property type="entry name" value="ANK_REP_REGION"/>
    <property type="match status" value="5"/>
</dbReference>
<feature type="repeat" description="ANK" evidence="3">
    <location>
        <begin position="55"/>
        <end position="87"/>
    </location>
</feature>
<keyword evidence="1" id="KW-0677">Repeat</keyword>
<dbReference type="SUPFAM" id="SSF48403">
    <property type="entry name" value="Ankyrin repeat"/>
    <property type="match status" value="1"/>
</dbReference>
<dbReference type="eggNOG" id="COG0666">
    <property type="taxonomic scope" value="Bacteria"/>
</dbReference>
<evidence type="ECO:0000313" key="5">
    <source>
        <dbReference type="Proteomes" id="UP000001203"/>
    </source>
</evidence>
<feature type="repeat" description="ANK" evidence="3">
    <location>
        <begin position="352"/>
        <end position="379"/>
    </location>
</feature>
<dbReference type="Proteomes" id="UP000001203">
    <property type="component" value="Chromosome circular"/>
</dbReference>
<dbReference type="KEGG" id="cyt:cce_1460"/>
<dbReference type="InterPro" id="IPR036770">
    <property type="entry name" value="Ankyrin_rpt-contain_sf"/>
</dbReference>
<accession>B1WX66</accession>